<evidence type="ECO:0000313" key="4">
    <source>
        <dbReference type="EMBL" id="TQM76683.1"/>
    </source>
</evidence>
<name>A0A543J1I4_9ACTN</name>
<evidence type="ECO:0000259" key="3">
    <source>
        <dbReference type="PROSITE" id="PS51168"/>
    </source>
</evidence>
<gene>
    <name evidence="4" type="ORF">FHX40_3428</name>
</gene>
<feature type="domain" description="Chorismate mutase" evidence="3">
    <location>
        <begin position="21"/>
        <end position="111"/>
    </location>
</feature>
<proteinExistence type="predicted"/>
<evidence type="ECO:0000313" key="5">
    <source>
        <dbReference type="Proteomes" id="UP000319213"/>
    </source>
</evidence>
<reference evidence="4 5" key="1">
    <citation type="submission" date="2019-06" db="EMBL/GenBank/DDBJ databases">
        <title>Sequencing the genomes of 1000 actinobacteria strains.</title>
        <authorList>
            <person name="Klenk H.-P."/>
        </authorList>
    </citation>
    <scope>NUCLEOTIDE SEQUENCE [LARGE SCALE GENOMIC DNA]</scope>
    <source>
        <strain evidence="4 5">DSM 43186</strain>
    </source>
</reference>
<dbReference type="GO" id="GO:0046417">
    <property type="term" value="P:chorismate metabolic process"/>
    <property type="evidence" value="ECO:0007669"/>
    <property type="project" value="InterPro"/>
</dbReference>
<dbReference type="SUPFAM" id="SSF48600">
    <property type="entry name" value="Chorismate mutase II"/>
    <property type="match status" value="1"/>
</dbReference>
<feature type="region of interest" description="Disordered" evidence="2">
    <location>
        <begin position="1"/>
        <end position="25"/>
    </location>
</feature>
<evidence type="ECO:0000256" key="2">
    <source>
        <dbReference type="SAM" id="MobiDB-lite"/>
    </source>
</evidence>
<dbReference type="Proteomes" id="UP000319213">
    <property type="component" value="Unassembled WGS sequence"/>
</dbReference>
<dbReference type="EMBL" id="VFPQ01000001">
    <property type="protein sequence ID" value="TQM76683.1"/>
    <property type="molecule type" value="Genomic_DNA"/>
</dbReference>
<dbReference type="InterPro" id="IPR036263">
    <property type="entry name" value="Chorismate_II_sf"/>
</dbReference>
<comment type="caution">
    <text evidence="4">The sequence shown here is derived from an EMBL/GenBank/DDBJ whole genome shotgun (WGS) entry which is preliminary data.</text>
</comment>
<dbReference type="GO" id="GO:0004106">
    <property type="term" value="F:chorismate mutase activity"/>
    <property type="evidence" value="ECO:0007669"/>
    <property type="project" value="InterPro"/>
</dbReference>
<sequence length="120" mass="12806">MSEAASGPATPPRRHADGAESDTPTSLAEIRAAIDAIDAELTVLLARRQRLVKAAASFKADERAVRAPGRVEEVLAAARRRALEHGLATEVAEAVWSAMVGAFIDLELREHRAAERRASG</sequence>
<dbReference type="GO" id="GO:0009697">
    <property type="term" value="P:salicylic acid biosynthetic process"/>
    <property type="evidence" value="ECO:0007669"/>
    <property type="project" value="TreeGrafter"/>
</dbReference>
<organism evidence="4 5">
    <name type="scientific">Thermopolyspora flexuosa</name>
    <dbReference type="NCBI Taxonomy" id="103836"/>
    <lineage>
        <taxon>Bacteria</taxon>
        <taxon>Bacillati</taxon>
        <taxon>Actinomycetota</taxon>
        <taxon>Actinomycetes</taxon>
        <taxon>Streptosporangiales</taxon>
        <taxon>Streptosporangiaceae</taxon>
        <taxon>Thermopolyspora</taxon>
    </lineage>
</organism>
<dbReference type="Pfam" id="PF01817">
    <property type="entry name" value="CM_2"/>
    <property type="match status" value="1"/>
</dbReference>
<dbReference type="SMART" id="SM00830">
    <property type="entry name" value="CM_2"/>
    <property type="match status" value="1"/>
</dbReference>
<protein>
    <submittedName>
        <fullName evidence="4">Chorismate mutase</fullName>
    </submittedName>
</protein>
<dbReference type="PANTHER" id="PTHR38041:SF1">
    <property type="entry name" value="CHORISMATE MUTASE"/>
    <property type="match status" value="1"/>
</dbReference>
<dbReference type="RefSeq" id="WP_142260529.1">
    <property type="nucleotide sequence ID" value="NZ_BMPV01000005.1"/>
</dbReference>
<evidence type="ECO:0000256" key="1">
    <source>
        <dbReference type="ARBA" id="ARBA00023235"/>
    </source>
</evidence>
<dbReference type="Gene3D" id="1.20.59.10">
    <property type="entry name" value="Chorismate mutase"/>
    <property type="match status" value="1"/>
</dbReference>
<accession>A0A543J1I4</accession>
<dbReference type="InterPro" id="IPR051331">
    <property type="entry name" value="Chorismate_mutase-related"/>
</dbReference>
<dbReference type="PANTHER" id="PTHR38041">
    <property type="entry name" value="CHORISMATE MUTASE"/>
    <property type="match status" value="1"/>
</dbReference>
<dbReference type="AlphaFoldDB" id="A0A543J1I4"/>
<dbReference type="InterPro" id="IPR036979">
    <property type="entry name" value="CM_dom_sf"/>
</dbReference>
<dbReference type="PROSITE" id="PS51168">
    <property type="entry name" value="CHORISMATE_MUT_2"/>
    <property type="match status" value="1"/>
</dbReference>
<dbReference type="InterPro" id="IPR002701">
    <property type="entry name" value="CM_II_prokaryot"/>
</dbReference>
<keyword evidence="1" id="KW-0413">Isomerase</keyword>
<keyword evidence="5" id="KW-1185">Reference proteome</keyword>